<keyword evidence="3" id="KW-1185">Reference proteome</keyword>
<reference evidence="2" key="1">
    <citation type="journal article" date="2020" name="Stud. Mycol.">
        <title>101 Dothideomycetes genomes: a test case for predicting lifestyles and emergence of pathogens.</title>
        <authorList>
            <person name="Haridas S."/>
            <person name="Albert R."/>
            <person name="Binder M."/>
            <person name="Bloem J."/>
            <person name="Labutti K."/>
            <person name="Salamov A."/>
            <person name="Andreopoulos B."/>
            <person name="Baker S."/>
            <person name="Barry K."/>
            <person name="Bills G."/>
            <person name="Bluhm B."/>
            <person name="Cannon C."/>
            <person name="Castanera R."/>
            <person name="Culley D."/>
            <person name="Daum C."/>
            <person name="Ezra D."/>
            <person name="Gonzalez J."/>
            <person name="Henrissat B."/>
            <person name="Kuo A."/>
            <person name="Liang C."/>
            <person name="Lipzen A."/>
            <person name="Lutzoni F."/>
            <person name="Magnuson J."/>
            <person name="Mondo S."/>
            <person name="Nolan M."/>
            <person name="Ohm R."/>
            <person name="Pangilinan J."/>
            <person name="Park H.-J."/>
            <person name="Ramirez L."/>
            <person name="Alfaro M."/>
            <person name="Sun H."/>
            <person name="Tritt A."/>
            <person name="Yoshinaga Y."/>
            <person name="Zwiers L.-H."/>
            <person name="Turgeon B."/>
            <person name="Goodwin S."/>
            <person name="Spatafora J."/>
            <person name="Crous P."/>
            <person name="Grigoriev I."/>
        </authorList>
    </citation>
    <scope>NUCLEOTIDE SEQUENCE</scope>
    <source>
        <strain evidence="2">CBS 269.34</strain>
    </source>
</reference>
<dbReference type="OrthoDB" id="2414723at2759"/>
<dbReference type="SMART" id="SM00225">
    <property type="entry name" value="BTB"/>
    <property type="match status" value="1"/>
</dbReference>
<evidence type="ECO:0000313" key="2">
    <source>
        <dbReference type="EMBL" id="KAF2497895.1"/>
    </source>
</evidence>
<dbReference type="EMBL" id="MU004186">
    <property type="protein sequence ID" value="KAF2497895.1"/>
    <property type="molecule type" value="Genomic_DNA"/>
</dbReference>
<dbReference type="InterPro" id="IPR000210">
    <property type="entry name" value="BTB/POZ_dom"/>
</dbReference>
<dbReference type="PANTHER" id="PTHR14499:SF136">
    <property type="entry name" value="GH08630P"/>
    <property type="match status" value="1"/>
</dbReference>
<feature type="domain" description="BTB" evidence="1">
    <location>
        <begin position="5"/>
        <end position="62"/>
    </location>
</feature>
<name>A0A6A6QZL7_9PEZI</name>
<organism evidence="2 3">
    <name type="scientific">Lophium mytilinum</name>
    <dbReference type="NCBI Taxonomy" id="390894"/>
    <lineage>
        <taxon>Eukaryota</taxon>
        <taxon>Fungi</taxon>
        <taxon>Dikarya</taxon>
        <taxon>Ascomycota</taxon>
        <taxon>Pezizomycotina</taxon>
        <taxon>Dothideomycetes</taxon>
        <taxon>Pleosporomycetidae</taxon>
        <taxon>Mytilinidiales</taxon>
        <taxon>Mytilinidiaceae</taxon>
        <taxon>Lophium</taxon>
    </lineage>
</organism>
<protein>
    <recommendedName>
        <fullName evidence="1">BTB domain-containing protein</fullName>
    </recommendedName>
</protein>
<gene>
    <name evidence="2" type="ORF">BU16DRAFT_456850</name>
</gene>
<evidence type="ECO:0000259" key="1">
    <source>
        <dbReference type="PROSITE" id="PS50097"/>
    </source>
</evidence>
<dbReference type="SUPFAM" id="SSF54695">
    <property type="entry name" value="POZ domain"/>
    <property type="match status" value="1"/>
</dbReference>
<dbReference type="PROSITE" id="PS50097">
    <property type="entry name" value="BTB"/>
    <property type="match status" value="1"/>
</dbReference>
<proteinExistence type="predicted"/>
<dbReference type="PANTHER" id="PTHR14499">
    <property type="entry name" value="POTASSIUM CHANNEL TETRAMERIZATION DOMAIN-CONTAINING"/>
    <property type="match status" value="1"/>
</dbReference>
<sequence>MENRDSITLTVGERTFRTSRGTLTAGSKHFRAFLAPKQASDTPDYFIDGDGNTFEHLLRFLRRPSIFPLFWSKAEGHDFALYEALQQEAEQYGVDKLAEWLKAKKYLEAVKLVTKIKEVEVLESPIVYRPEIMHETRGSYVDVEYHPQWRHSKTYICPRGIGVHEGDPQKCGKQCRQAQGDDPDEYRDVWKLWLLVVHKEVVFDENVYISGG</sequence>
<dbReference type="InterPro" id="IPR011333">
    <property type="entry name" value="SKP1/BTB/POZ_sf"/>
</dbReference>
<evidence type="ECO:0000313" key="3">
    <source>
        <dbReference type="Proteomes" id="UP000799750"/>
    </source>
</evidence>
<dbReference type="Gene3D" id="3.30.710.10">
    <property type="entry name" value="Potassium Channel Kv1.1, Chain A"/>
    <property type="match status" value="1"/>
</dbReference>
<accession>A0A6A6QZL7</accession>
<dbReference type="AlphaFoldDB" id="A0A6A6QZL7"/>
<dbReference type="Proteomes" id="UP000799750">
    <property type="component" value="Unassembled WGS sequence"/>
</dbReference>